<organism evidence="4 5">
    <name type="scientific">Capnocytophaga gingivalis</name>
    <dbReference type="NCBI Taxonomy" id="1017"/>
    <lineage>
        <taxon>Bacteria</taxon>
        <taxon>Pseudomonadati</taxon>
        <taxon>Bacteroidota</taxon>
        <taxon>Flavobacteriia</taxon>
        <taxon>Flavobacteriales</taxon>
        <taxon>Flavobacteriaceae</taxon>
        <taxon>Capnocytophaga</taxon>
    </lineage>
</organism>
<dbReference type="Pfam" id="PF13181">
    <property type="entry name" value="TPR_8"/>
    <property type="match status" value="1"/>
</dbReference>
<dbReference type="InterPro" id="IPR019734">
    <property type="entry name" value="TPR_rpt"/>
</dbReference>
<dbReference type="Gene3D" id="1.25.40.10">
    <property type="entry name" value="Tetratricopeptide repeat domain"/>
    <property type="match status" value="2"/>
</dbReference>
<keyword evidence="2" id="KW-0472">Membrane</keyword>
<feature type="domain" description="DUF4236" evidence="3">
    <location>
        <begin position="3"/>
        <end position="55"/>
    </location>
</feature>
<accession>A0A250FR62</accession>
<dbReference type="PANTHER" id="PTHR12558:SF13">
    <property type="entry name" value="CELL DIVISION CYCLE PROTEIN 27 HOMOLOG"/>
    <property type="match status" value="1"/>
</dbReference>
<sequence length="354" mass="39905">MGFRFRKSQSFGAFRLNLSTSGVGMSVGAGGFRLGLSSNGQLYNTVNIPNTGLTYHSNLLRSINTPQASNSYQQGINLLGFSIDENKYGNSDGCLTFLLWVIAICLIPFVIGVIMIFFLVRRSRSPKKVVKAHLETAISNFYKGNFEGAVATLDTALYKVPLSPYESDIVDLKGVCLYYLGRYVESSDCFGKALRLNPSSERLKLLYVETLILKDDKIDCPKIIELYEDLLSRKYDERQVLLTGNCYYLCENYDKAISYFQKIPKNSDLFLKALQGIANSFIGKNQIDLAIETLKKAPLRTSNPDDDLIDIMFLLGNLYEEKGEKEQAKQLYQKVYTQSIEYEDVAQRLQGLDT</sequence>
<keyword evidence="1" id="KW-0802">TPR repeat</keyword>
<feature type="repeat" description="TPR" evidence="1">
    <location>
        <begin position="309"/>
        <end position="342"/>
    </location>
</feature>
<dbReference type="InterPro" id="IPR025330">
    <property type="entry name" value="DUF4236"/>
</dbReference>
<evidence type="ECO:0000313" key="5">
    <source>
        <dbReference type="Proteomes" id="UP000217250"/>
    </source>
</evidence>
<keyword evidence="2" id="KW-1133">Transmembrane helix</keyword>
<evidence type="ECO:0000259" key="3">
    <source>
        <dbReference type="Pfam" id="PF14020"/>
    </source>
</evidence>
<dbReference type="SUPFAM" id="SSF48452">
    <property type="entry name" value="TPR-like"/>
    <property type="match status" value="1"/>
</dbReference>
<dbReference type="EMBL" id="CP022386">
    <property type="protein sequence ID" value="ATA87481.1"/>
    <property type="molecule type" value="Genomic_DNA"/>
</dbReference>
<dbReference type="Proteomes" id="UP000217250">
    <property type="component" value="Chromosome"/>
</dbReference>
<dbReference type="SMART" id="SM00028">
    <property type="entry name" value="TPR"/>
    <property type="match status" value="5"/>
</dbReference>
<evidence type="ECO:0000256" key="2">
    <source>
        <dbReference type="SAM" id="Phobius"/>
    </source>
</evidence>
<keyword evidence="2" id="KW-0812">Transmembrane</keyword>
<name>A0A250FR62_9FLAO</name>
<dbReference type="OrthoDB" id="637388at2"/>
<dbReference type="RefSeq" id="WP_095910734.1">
    <property type="nucleotide sequence ID" value="NZ_CP022386.1"/>
</dbReference>
<protein>
    <recommendedName>
        <fullName evidence="3">DUF4236 domain-containing protein</fullName>
    </recommendedName>
</protein>
<feature type="transmembrane region" description="Helical" evidence="2">
    <location>
        <begin position="12"/>
        <end position="32"/>
    </location>
</feature>
<dbReference type="PROSITE" id="PS50005">
    <property type="entry name" value="TPR"/>
    <property type="match status" value="2"/>
</dbReference>
<reference evidence="5" key="1">
    <citation type="submission" date="2017-06" db="EMBL/GenBank/DDBJ databases">
        <title>Capnocytophaga spp. assemblies.</title>
        <authorList>
            <person name="Gulvik C.A."/>
        </authorList>
    </citation>
    <scope>NUCLEOTIDE SEQUENCE [LARGE SCALE GENOMIC DNA]</scope>
    <source>
        <strain evidence="5">H1496</strain>
    </source>
</reference>
<dbReference type="PANTHER" id="PTHR12558">
    <property type="entry name" value="CELL DIVISION CYCLE 16,23,27"/>
    <property type="match status" value="1"/>
</dbReference>
<dbReference type="KEGG" id="cgh:CGC50_10135"/>
<dbReference type="InterPro" id="IPR011990">
    <property type="entry name" value="TPR-like_helical_dom_sf"/>
</dbReference>
<feature type="repeat" description="TPR" evidence="1">
    <location>
        <begin position="167"/>
        <end position="200"/>
    </location>
</feature>
<dbReference type="GeneID" id="84808912"/>
<dbReference type="Pfam" id="PF14020">
    <property type="entry name" value="DUF4236"/>
    <property type="match status" value="1"/>
</dbReference>
<feature type="transmembrane region" description="Helical" evidence="2">
    <location>
        <begin position="97"/>
        <end position="120"/>
    </location>
</feature>
<evidence type="ECO:0000256" key="1">
    <source>
        <dbReference type="PROSITE-ProRule" id="PRU00339"/>
    </source>
</evidence>
<gene>
    <name evidence="4" type="ORF">CGC50_10135</name>
</gene>
<evidence type="ECO:0000313" key="4">
    <source>
        <dbReference type="EMBL" id="ATA87481.1"/>
    </source>
</evidence>
<dbReference type="AlphaFoldDB" id="A0A250FR62"/>
<proteinExistence type="predicted"/>